<keyword evidence="7" id="KW-1185">Reference proteome</keyword>
<dbReference type="InterPro" id="IPR023753">
    <property type="entry name" value="FAD/NAD-binding_dom"/>
</dbReference>
<proteinExistence type="inferred from homology"/>
<dbReference type="GO" id="GO:0050660">
    <property type="term" value="F:flavin adenine dinucleotide binding"/>
    <property type="evidence" value="ECO:0007669"/>
    <property type="project" value="TreeGrafter"/>
</dbReference>
<dbReference type="AlphaFoldDB" id="A0A0D2P756"/>
<dbReference type="PANTHER" id="PTHR43735:SF3">
    <property type="entry name" value="FERROPTOSIS SUPPRESSOR PROTEIN 1"/>
    <property type="match status" value="1"/>
</dbReference>
<keyword evidence="4" id="KW-0560">Oxidoreductase</keyword>
<dbReference type="GO" id="GO:0005737">
    <property type="term" value="C:cytoplasm"/>
    <property type="evidence" value="ECO:0007669"/>
    <property type="project" value="TreeGrafter"/>
</dbReference>
<organism evidence="6 7">
    <name type="scientific">Hypholoma sublateritium (strain FD-334 SS-4)</name>
    <dbReference type="NCBI Taxonomy" id="945553"/>
    <lineage>
        <taxon>Eukaryota</taxon>
        <taxon>Fungi</taxon>
        <taxon>Dikarya</taxon>
        <taxon>Basidiomycota</taxon>
        <taxon>Agaricomycotina</taxon>
        <taxon>Agaricomycetes</taxon>
        <taxon>Agaricomycetidae</taxon>
        <taxon>Agaricales</taxon>
        <taxon>Agaricineae</taxon>
        <taxon>Strophariaceae</taxon>
        <taxon>Hypholoma</taxon>
    </lineage>
</organism>
<evidence type="ECO:0000313" key="7">
    <source>
        <dbReference type="Proteomes" id="UP000054270"/>
    </source>
</evidence>
<keyword evidence="2" id="KW-0285">Flavoprotein</keyword>
<dbReference type="OMA" id="QTEPWIN"/>
<dbReference type="Gene3D" id="3.50.50.100">
    <property type="match status" value="1"/>
</dbReference>
<protein>
    <recommendedName>
        <fullName evidence="5">FAD/NAD(P)-binding domain-containing protein</fullName>
    </recommendedName>
</protein>
<keyword evidence="3" id="KW-0274">FAD</keyword>
<dbReference type="Proteomes" id="UP000054270">
    <property type="component" value="Unassembled WGS sequence"/>
</dbReference>
<dbReference type="STRING" id="945553.A0A0D2P756"/>
<evidence type="ECO:0000256" key="1">
    <source>
        <dbReference type="ARBA" id="ARBA00006442"/>
    </source>
</evidence>
<name>A0A0D2P756_HYPSF</name>
<evidence type="ECO:0000313" key="6">
    <source>
        <dbReference type="EMBL" id="KJA26789.1"/>
    </source>
</evidence>
<evidence type="ECO:0000256" key="3">
    <source>
        <dbReference type="ARBA" id="ARBA00022827"/>
    </source>
</evidence>
<feature type="domain" description="FAD/NAD(P)-binding" evidence="5">
    <location>
        <begin position="9"/>
        <end position="291"/>
    </location>
</feature>
<accession>A0A0D2P756</accession>
<evidence type="ECO:0000259" key="5">
    <source>
        <dbReference type="Pfam" id="PF07992"/>
    </source>
</evidence>
<evidence type="ECO:0000256" key="2">
    <source>
        <dbReference type="ARBA" id="ARBA00022630"/>
    </source>
</evidence>
<dbReference type="PANTHER" id="PTHR43735">
    <property type="entry name" value="APOPTOSIS-INDUCING FACTOR 1"/>
    <property type="match status" value="1"/>
</dbReference>
<dbReference type="SUPFAM" id="SSF51905">
    <property type="entry name" value="FAD/NAD(P)-binding domain"/>
    <property type="match status" value="1"/>
</dbReference>
<dbReference type="OrthoDB" id="202203at2759"/>
<dbReference type="Pfam" id="PF07992">
    <property type="entry name" value="Pyr_redox_2"/>
    <property type="match status" value="1"/>
</dbReference>
<dbReference type="GO" id="GO:0004174">
    <property type="term" value="F:electron-transferring-flavoprotein dehydrogenase activity"/>
    <property type="evidence" value="ECO:0007669"/>
    <property type="project" value="TreeGrafter"/>
</dbReference>
<dbReference type="PRINTS" id="PR00411">
    <property type="entry name" value="PNDRDTASEI"/>
</dbReference>
<dbReference type="EMBL" id="KN817526">
    <property type="protein sequence ID" value="KJA26789.1"/>
    <property type="molecule type" value="Genomic_DNA"/>
</dbReference>
<reference evidence="7" key="1">
    <citation type="submission" date="2014-04" db="EMBL/GenBank/DDBJ databases">
        <title>Evolutionary Origins and Diversification of the Mycorrhizal Mutualists.</title>
        <authorList>
            <consortium name="DOE Joint Genome Institute"/>
            <consortium name="Mycorrhizal Genomics Consortium"/>
            <person name="Kohler A."/>
            <person name="Kuo A."/>
            <person name="Nagy L.G."/>
            <person name="Floudas D."/>
            <person name="Copeland A."/>
            <person name="Barry K.W."/>
            <person name="Cichocki N."/>
            <person name="Veneault-Fourrey C."/>
            <person name="LaButti K."/>
            <person name="Lindquist E.A."/>
            <person name="Lipzen A."/>
            <person name="Lundell T."/>
            <person name="Morin E."/>
            <person name="Murat C."/>
            <person name="Riley R."/>
            <person name="Ohm R."/>
            <person name="Sun H."/>
            <person name="Tunlid A."/>
            <person name="Henrissat B."/>
            <person name="Grigoriev I.V."/>
            <person name="Hibbett D.S."/>
            <person name="Martin F."/>
        </authorList>
    </citation>
    <scope>NUCLEOTIDE SEQUENCE [LARGE SCALE GENOMIC DNA]</scope>
    <source>
        <strain evidence="7">FD-334 SS-4</strain>
    </source>
</reference>
<comment type="similarity">
    <text evidence="1">Belongs to the FAD-dependent oxidoreductase family.</text>
</comment>
<dbReference type="PRINTS" id="PR00368">
    <property type="entry name" value="FADPNR"/>
</dbReference>
<evidence type="ECO:0000256" key="4">
    <source>
        <dbReference type="ARBA" id="ARBA00023002"/>
    </source>
</evidence>
<sequence length="377" mass="41532">MDKQNVKKRIIVVGGGGVGTSIVRGLVKALDPSKHELTLIAPRPQFAYLPTALRVLVDKRTSIDRMFMPYDSIFGAFPGELKLGCVSSIDENMSGKGGRVVLKTGEQIAYDVLAVATGSSWQGLLAFPDKQALYEEHIELWRDKFDKAQNIVIVGGGPVGIEIAGEIKDVYPKKAVTIVHNTKYLMNDMYPQKFRVDLERRLRRRGVKIILDDAIEGEPRLDSNAPLKTREGTSLTCDLLVTAYGAEPNTSLFKFILPTPLGNKNYVEVDRTLQVRAHQSIFAAGDIVNIHEGKQFTKTSAHAKVVVKNIISYLKNEPSMKGYKPSNEIIAVSNGKKGGATYLGVLWGICFGNTFTKIAKSWEMAGVRRNNLGLDIP</sequence>
<gene>
    <name evidence="6" type="ORF">HYPSUDRAFT_63567</name>
</gene>
<dbReference type="InterPro" id="IPR036188">
    <property type="entry name" value="FAD/NAD-bd_sf"/>
</dbReference>